<name>A0ABD1Y6X6_9MARC</name>
<evidence type="ECO:0000313" key="3">
    <source>
        <dbReference type="Proteomes" id="UP001605036"/>
    </source>
</evidence>
<sequence length="281" mass="30680">MLLVLGSADGENANTIVSNADGRPGPTSRPTNSGCGTDRPNGKDRGKKRNLSKQRTQASRPRPSVANASSARSPPTVGSDLPTPIENSETPGGNTDPAPTQPSLNTSEEDNEEESGSSRARWGSLEVRLLIEGKKLEYAQLDNSGSRDVIVNATTKWNRIADHLRAQGYNAQAQDERKEADLPATFDQEWIELLDTFMVDRPCQKPPFVADSSAADMAIDDSEIPSTQEREHRMTSKRKHAVGENTRFLVLGLNSGLKESMDTLATAMNDCEKMRLKTNKM</sequence>
<dbReference type="AlphaFoldDB" id="A0ABD1Y6X6"/>
<evidence type="ECO:0000256" key="1">
    <source>
        <dbReference type="SAM" id="MobiDB-lite"/>
    </source>
</evidence>
<proteinExistence type="predicted"/>
<feature type="compositionally biased region" description="Polar residues" evidence="1">
    <location>
        <begin position="85"/>
        <end position="102"/>
    </location>
</feature>
<evidence type="ECO:0000313" key="2">
    <source>
        <dbReference type="EMBL" id="KAL2622428.1"/>
    </source>
</evidence>
<keyword evidence="3" id="KW-1185">Reference proteome</keyword>
<reference evidence="2 3" key="1">
    <citation type="submission" date="2024-09" db="EMBL/GenBank/DDBJ databases">
        <title>Chromosome-scale assembly of Riccia fluitans.</title>
        <authorList>
            <person name="Paukszto L."/>
            <person name="Sawicki J."/>
            <person name="Karawczyk K."/>
            <person name="Piernik-Szablinska J."/>
            <person name="Szczecinska M."/>
            <person name="Mazdziarz M."/>
        </authorList>
    </citation>
    <scope>NUCLEOTIDE SEQUENCE [LARGE SCALE GENOMIC DNA]</scope>
    <source>
        <strain evidence="2">Rf_01</strain>
        <tissue evidence="2">Aerial parts of the thallus</tissue>
    </source>
</reference>
<dbReference type="Proteomes" id="UP001605036">
    <property type="component" value="Unassembled WGS sequence"/>
</dbReference>
<gene>
    <name evidence="2" type="ORF">R1flu_002633</name>
</gene>
<protein>
    <submittedName>
        <fullName evidence="2">Uncharacterized protein</fullName>
    </submittedName>
</protein>
<accession>A0ABD1Y6X6</accession>
<organism evidence="2 3">
    <name type="scientific">Riccia fluitans</name>
    <dbReference type="NCBI Taxonomy" id="41844"/>
    <lineage>
        <taxon>Eukaryota</taxon>
        <taxon>Viridiplantae</taxon>
        <taxon>Streptophyta</taxon>
        <taxon>Embryophyta</taxon>
        <taxon>Marchantiophyta</taxon>
        <taxon>Marchantiopsida</taxon>
        <taxon>Marchantiidae</taxon>
        <taxon>Marchantiales</taxon>
        <taxon>Ricciaceae</taxon>
        <taxon>Riccia</taxon>
    </lineage>
</organism>
<dbReference type="EMBL" id="JBHFFA010000006">
    <property type="protein sequence ID" value="KAL2622428.1"/>
    <property type="molecule type" value="Genomic_DNA"/>
</dbReference>
<feature type="region of interest" description="Disordered" evidence="1">
    <location>
        <begin position="1"/>
        <end position="120"/>
    </location>
</feature>
<comment type="caution">
    <text evidence="2">The sequence shown here is derived from an EMBL/GenBank/DDBJ whole genome shotgun (WGS) entry which is preliminary data.</text>
</comment>